<sequence>MPVPDDKINAFLANELNYVQIKYLGKGCFGNVSVVRSKIERNPKNIVMKRVCKLEPGYKDEIEIHEDLSKGKHSHIIEMYSAEILPKHAVIMMECAEDGNLRDLIRCCLDLNTIQLYFKQMVFGLQYIHSKGYCHRDIKAENLLLCNGVIKIADFGLACSYRDAKGIKKVSGGNGTRKTAAPENWVEEKVDGPALDIWSVGIVLIDMVTATPWAIANPSEDQAFAKYSKNPKKWTCDAFQVIEAKDKKLMKLVRSILKCNPGERPTLEKIIQNEWCQKADWDEEKQGDMIQDENQDVAKVRLPVGSAPVKKRTYEQKFEEELMALPAKRGRRQKKVFEYFHDFMF</sequence>
<evidence type="ECO:0000256" key="4">
    <source>
        <dbReference type="RuleBase" id="RU000304"/>
    </source>
</evidence>
<dbReference type="GO" id="GO:0005737">
    <property type="term" value="C:cytoplasm"/>
    <property type="evidence" value="ECO:0007669"/>
    <property type="project" value="TreeGrafter"/>
</dbReference>
<evidence type="ECO:0000259" key="5">
    <source>
        <dbReference type="PROSITE" id="PS50011"/>
    </source>
</evidence>
<comment type="similarity">
    <text evidence="4">Belongs to the protein kinase superfamily.</text>
</comment>
<dbReference type="InterPro" id="IPR011009">
    <property type="entry name" value="Kinase-like_dom_sf"/>
</dbReference>
<name>A0A6A5G4A7_CAERE</name>
<dbReference type="GO" id="GO:0004674">
    <property type="term" value="F:protein serine/threonine kinase activity"/>
    <property type="evidence" value="ECO:0007669"/>
    <property type="project" value="UniProtKB-KW"/>
</dbReference>
<dbReference type="EMBL" id="WUAV01000006">
    <property type="protein sequence ID" value="KAF1749523.1"/>
    <property type="molecule type" value="Genomic_DNA"/>
</dbReference>
<evidence type="ECO:0000313" key="8">
    <source>
        <dbReference type="Proteomes" id="UP000483820"/>
    </source>
</evidence>
<dbReference type="PROSITE" id="PS50011">
    <property type="entry name" value="PROTEIN_KINASE_DOM"/>
    <property type="match status" value="1"/>
</dbReference>
<keyword evidence="4" id="KW-0418">Kinase</keyword>
<keyword evidence="4" id="KW-0723">Serine/threonine-protein kinase</keyword>
<keyword evidence="1 3" id="KW-0547">Nucleotide-binding</keyword>
<keyword evidence="4" id="KW-0808">Transferase</keyword>
<dbReference type="EMBL" id="WUAV01000006">
    <property type="protein sequence ID" value="KAF1749522.1"/>
    <property type="molecule type" value="Genomic_DNA"/>
</dbReference>
<dbReference type="Gene3D" id="1.10.510.10">
    <property type="entry name" value="Transferase(Phosphotransferase) domain 1"/>
    <property type="match status" value="1"/>
</dbReference>
<evidence type="ECO:0000313" key="6">
    <source>
        <dbReference type="EMBL" id="KAF1749522.1"/>
    </source>
</evidence>
<dbReference type="SMART" id="SM00220">
    <property type="entry name" value="S_TKc"/>
    <property type="match status" value="1"/>
</dbReference>
<dbReference type="AlphaFoldDB" id="A0A6A5G4A7"/>
<dbReference type="PANTHER" id="PTHR44167:SF31">
    <property type="entry name" value="PROTEIN CBG02007"/>
    <property type="match status" value="1"/>
</dbReference>
<comment type="caution">
    <text evidence="6">The sequence shown here is derived from an EMBL/GenBank/DDBJ whole genome shotgun (WGS) entry which is preliminary data.</text>
</comment>
<evidence type="ECO:0000256" key="1">
    <source>
        <dbReference type="ARBA" id="ARBA00022741"/>
    </source>
</evidence>
<dbReference type="InterPro" id="IPR008271">
    <property type="entry name" value="Ser/Thr_kinase_AS"/>
</dbReference>
<keyword evidence="2 3" id="KW-0067">ATP-binding</keyword>
<evidence type="ECO:0000256" key="2">
    <source>
        <dbReference type="ARBA" id="ARBA00022840"/>
    </source>
</evidence>
<dbReference type="Proteomes" id="UP000483820">
    <property type="component" value="Chromosome X"/>
</dbReference>
<dbReference type="GO" id="GO:0005634">
    <property type="term" value="C:nucleus"/>
    <property type="evidence" value="ECO:0007669"/>
    <property type="project" value="TreeGrafter"/>
</dbReference>
<protein>
    <recommendedName>
        <fullName evidence="5">Protein kinase domain-containing protein</fullName>
    </recommendedName>
</protein>
<proteinExistence type="inferred from homology"/>
<dbReference type="PANTHER" id="PTHR44167">
    <property type="entry name" value="OVARIAN-SPECIFIC SERINE/THREONINE-PROTEIN KINASE LOK-RELATED"/>
    <property type="match status" value="1"/>
</dbReference>
<dbReference type="SUPFAM" id="SSF56112">
    <property type="entry name" value="Protein kinase-like (PK-like)"/>
    <property type="match status" value="1"/>
</dbReference>
<dbReference type="KEGG" id="crq:GCK72_025990"/>
<dbReference type="PROSITE" id="PS00107">
    <property type="entry name" value="PROTEIN_KINASE_ATP"/>
    <property type="match status" value="1"/>
</dbReference>
<dbReference type="InterPro" id="IPR000719">
    <property type="entry name" value="Prot_kinase_dom"/>
</dbReference>
<dbReference type="GO" id="GO:0044773">
    <property type="term" value="P:mitotic DNA damage checkpoint signaling"/>
    <property type="evidence" value="ECO:0007669"/>
    <property type="project" value="TreeGrafter"/>
</dbReference>
<dbReference type="GO" id="GO:0005524">
    <property type="term" value="F:ATP binding"/>
    <property type="evidence" value="ECO:0007669"/>
    <property type="project" value="UniProtKB-UniRule"/>
</dbReference>
<feature type="domain" description="Protein kinase" evidence="5">
    <location>
        <begin position="18"/>
        <end position="276"/>
    </location>
</feature>
<feature type="binding site" evidence="3">
    <location>
        <position position="53"/>
    </location>
    <ligand>
        <name>ATP</name>
        <dbReference type="ChEBI" id="CHEBI:30616"/>
    </ligand>
</feature>
<dbReference type="PROSITE" id="PS00108">
    <property type="entry name" value="PROTEIN_KINASE_ST"/>
    <property type="match status" value="1"/>
</dbReference>
<dbReference type="RefSeq" id="XP_053580164.1">
    <property type="nucleotide sequence ID" value="XM_053736598.1"/>
</dbReference>
<dbReference type="GeneID" id="78777992"/>
<organism evidence="6 8">
    <name type="scientific">Caenorhabditis remanei</name>
    <name type="common">Caenorhabditis vulgaris</name>
    <dbReference type="NCBI Taxonomy" id="31234"/>
    <lineage>
        <taxon>Eukaryota</taxon>
        <taxon>Metazoa</taxon>
        <taxon>Ecdysozoa</taxon>
        <taxon>Nematoda</taxon>
        <taxon>Chromadorea</taxon>
        <taxon>Rhabditida</taxon>
        <taxon>Rhabditina</taxon>
        <taxon>Rhabditomorpha</taxon>
        <taxon>Rhabditoidea</taxon>
        <taxon>Rhabditidae</taxon>
        <taxon>Peloderinae</taxon>
        <taxon>Caenorhabditis</taxon>
    </lineage>
</organism>
<dbReference type="Pfam" id="PF00069">
    <property type="entry name" value="Pkinase"/>
    <property type="match status" value="1"/>
</dbReference>
<dbReference type="InterPro" id="IPR017441">
    <property type="entry name" value="Protein_kinase_ATP_BS"/>
</dbReference>
<evidence type="ECO:0000313" key="7">
    <source>
        <dbReference type="EMBL" id="KAF1749523.1"/>
    </source>
</evidence>
<gene>
    <name evidence="6" type="ORF">GCK72_025990</name>
    <name evidence="7" type="ORF">GCK72_025991</name>
</gene>
<reference evidence="6 8" key="1">
    <citation type="submission" date="2019-12" db="EMBL/GenBank/DDBJ databases">
        <title>Chromosome-level assembly of the Caenorhabditis remanei genome.</title>
        <authorList>
            <person name="Teterina A.A."/>
            <person name="Willis J.H."/>
            <person name="Phillips P.C."/>
        </authorList>
    </citation>
    <scope>NUCLEOTIDE SEQUENCE [LARGE SCALE GENOMIC DNA]</scope>
    <source>
        <strain evidence="6 8">PX506</strain>
        <tissue evidence="6">Whole organism</tissue>
    </source>
</reference>
<accession>A0A6A5G4A7</accession>
<dbReference type="CTD" id="78777992"/>
<evidence type="ECO:0000256" key="3">
    <source>
        <dbReference type="PROSITE-ProRule" id="PRU10141"/>
    </source>
</evidence>